<accession>A0ABY7K702</accession>
<feature type="region of interest" description="Disordered" evidence="7">
    <location>
        <begin position="35"/>
        <end position="60"/>
    </location>
</feature>
<evidence type="ECO:0000313" key="11">
    <source>
        <dbReference type="Proteomes" id="UP001164693"/>
    </source>
</evidence>
<sequence>MTANKLGIAGAALACVSALLLGACSSSGGGNNGTNTGGAIPTANTTEGAGTLPKGEPDVNGDGKVVIGVLSPGDINDHGYYESFVDEADTFAKSKGWTVIKRGSVAPTDALAAARALCQQKVDMVALGASELKDAIPASEEPVCANTAWYVPASGNLPLTPKIMLSSDIASQSVFAGGYAIALLMKEKGVTKAGFIAGPSADYSQRAAAAFKAGIRQVIPNADVVTTFTGDNNDSAKGKEAMQAQISQGVKAVYPYLGGSTDAVATLANSSGVMTLTPGTDRCDSTSPKFDVSVLFSPGDYFAAALQDFAAGKLRMGVARVWKMGVDPYPTVKICNPTGDQADKLKAFIGEIGSGKIDSEKEADKAGS</sequence>
<dbReference type="PROSITE" id="PS51257">
    <property type="entry name" value="PROKAR_LIPOPROTEIN"/>
    <property type="match status" value="1"/>
</dbReference>
<dbReference type="Proteomes" id="UP001164693">
    <property type="component" value="Chromosome"/>
</dbReference>
<evidence type="ECO:0000259" key="9">
    <source>
        <dbReference type="Pfam" id="PF02608"/>
    </source>
</evidence>
<dbReference type="Gene3D" id="3.40.50.2300">
    <property type="match status" value="2"/>
</dbReference>
<comment type="subcellular location">
    <subcellularLocation>
        <location evidence="1">Cell membrane</location>
        <topology evidence="1">Lipid-anchor</topology>
    </subcellularLocation>
</comment>
<feature type="domain" description="ABC transporter substrate-binding protein PnrA-like" evidence="9">
    <location>
        <begin position="64"/>
        <end position="313"/>
    </location>
</feature>
<evidence type="ECO:0000256" key="4">
    <source>
        <dbReference type="ARBA" id="ARBA00022729"/>
    </source>
</evidence>
<dbReference type="Pfam" id="PF02608">
    <property type="entry name" value="Bmp"/>
    <property type="match status" value="1"/>
</dbReference>
<keyword evidence="6" id="KW-0449">Lipoprotein</keyword>
<dbReference type="SUPFAM" id="SSF53822">
    <property type="entry name" value="Periplasmic binding protein-like I"/>
    <property type="match status" value="1"/>
</dbReference>
<proteinExistence type="inferred from homology"/>
<gene>
    <name evidence="10" type="ORF">M6B22_10145</name>
</gene>
<evidence type="ECO:0000256" key="2">
    <source>
        <dbReference type="ARBA" id="ARBA00008610"/>
    </source>
</evidence>
<evidence type="ECO:0000313" key="10">
    <source>
        <dbReference type="EMBL" id="WAX59099.1"/>
    </source>
</evidence>
<feature type="chain" id="PRO_5047037581" evidence="8">
    <location>
        <begin position="29"/>
        <end position="368"/>
    </location>
</feature>
<dbReference type="EMBL" id="CP097463">
    <property type="protein sequence ID" value="WAX59099.1"/>
    <property type="molecule type" value="Genomic_DNA"/>
</dbReference>
<dbReference type="InterPro" id="IPR003760">
    <property type="entry name" value="PnrA-like"/>
</dbReference>
<evidence type="ECO:0000256" key="8">
    <source>
        <dbReference type="SAM" id="SignalP"/>
    </source>
</evidence>
<keyword evidence="4 8" id="KW-0732">Signal</keyword>
<evidence type="ECO:0000256" key="7">
    <source>
        <dbReference type="SAM" id="MobiDB-lite"/>
    </source>
</evidence>
<name>A0ABY7K702_9ACTN</name>
<evidence type="ECO:0000256" key="6">
    <source>
        <dbReference type="ARBA" id="ARBA00023288"/>
    </source>
</evidence>
<evidence type="ECO:0000256" key="5">
    <source>
        <dbReference type="ARBA" id="ARBA00023136"/>
    </source>
</evidence>
<dbReference type="InterPro" id="IPR028082">
    <property type="entry name" value="Peripla_BP_I"/>
</dbReference>
<feature type="signal peptide" evidence="8">
    <location>
        <begin position="1"/>
        <end position="28"/>
    </location>
</feature>
<organism evidence="10 11">
    <name type="scientific">Jatrophihabitans cynanchi</name>
    <dbReference type="NCBI Taxonomy" id="2944128"/>
    <lineage>
        <taxon>Bacteria</taxon>
        <taxon>Bacillati</taxon>
        <taxon>Actinomycetota</taxon>
        <taxon>Actinomycetes</taxon>
        <taxon>Jatrophihabitantales</taxon>
        <taxon>Jatrophihabitantaceae</taxon>
        <taxon>Jatrophihabitans</taxon>
    </lineage>
</organism>
<keyword evidence="3" id="KW-1003">Cell membrane</keyword>
<comment type="similarity">
    <text evidence="2">Belongs to the BMP lipoprotein family.</text>
</comment>
<keyword evidence="5" id="KW-0472">Membrane</keyword>
<dbReference type="RefSeq" id="WP_269445640.1">
    <property type="nucleotide sequence ID" value="NZ_CP097463.1"/>
</dbReference>
<evidence type="ECO:0000256" key="3">
    <source>
        <dbReference type="ARBA" id="ARBA00022475"/>
    </source>
</evidence>
<dbReference type="PANTHER" id="PTHR34296:SF2">
    <property type="entry name" value="ABC TRANSPORTER GUANOSINE-BINDING PROTEIN NUPN"/>
    <property type="match status" value="1"/>
</dbReference>
<evidence type="ECO:0000256" key="1">
    <source>
        <dbReference type="ARBA" id="ARBA00004193"/>
    </source>
</evidence>
<dbReference type="PANTHER" id="PTHR34296">
    <property type="entry name" value="TRANSCRIPTIONAL ACTIVATOR PROTEIN MED"/>
    <property type="match status" value="1"/>
</dbReference>
<dbReference type="InterPro" id="IPR050957">
    <property type="entry name" value="BMP_lipoprotein"/>
</dbReference>
<keyword evidence="11" id="KW-1185">Reference proteome</keyword>
<reference evidence="10" key="1">
    <citation type="submission" date="2022-05" db="EMBL/GenBank/DDBJ databases">
        <title>Jatrophihabitans sp. SB3-54 whole genome sequence.</title>
        <authorList>
            <person name="Suh M.K."/>
            <person name="Eom M.K."/>
            <person name="Kim J.S."/>
            <person name="Kim H.S."/>
            <person name="Do H.E."/>
            <person name="Shin Y.K."/>
            <person name="Lee J.-S."/>
        </authorList>
    </citation>
    <scope>NUCLEOTIDE SEQUENCE</scope>
    <source>
        <strain evidence="10">SB3-54</strain>
    </source>
</reference>
<protein>
    <submittedName>
        <fullName evidence="10">BMP family ABC transporter substrate-binding protein</fullName>
    </submittedName>
</protein>